<dbReference type="InterPro" id="IPR036249">
    <property type="entry name" value="Thioredoxin-like_sf"/>
</dbReference>
<dbReference type="Gene3D" id="3.40.30.10">
    <property type="entry name" value="Glutaredoxin"/>
    <property type="match status" value="1"/>
</dbReference>
<sequence length="232" mass="25700">MSLRMYDLAGADSAVRFSPYCWRAKMALAHKGLAVETIPWRFTEKDSIAFSGQERVPVLLDGENTVTDSWNIALYLDETYGDRPALFDSEAARAAGFFIKRWAELHLHPALVRLIVADIVDALDPVDGTYFRESREAALGMTLEDYCRARDDNLKALDVCLAPLRSSLKVTGFLGGLAPNCADYMVFGAFQWARCSSRGELLRPDDPVALWFGKLLALFEGLGAEAPRAFPA</sequence>
<dbReference type="GO" id="GO:0006749">
    <property type="term" value="P:glutathione metabolic process"/>
    <property type="evidence" value="ECO:0007669"/>
    <property type="project" value="TreeGrafter"/>
</dbReference>
<reference evidence="2" key="1">
    <citation type="submission" date="2020-03" db="EMBL/GenBank/DDBJ databases">
        <title>Genome of Pelagibius litoralis DSM 21314T.</title>
        <authorList>
            <person name="Wang G."/>
        </authorList>
    </citation>
    <scope>NUCLEOTIDE SEQUENCE</scope>
    <source>
        <strain evidence="2">DSM 21314</strain>
    </source>
</reference>
<dbReference type="PANTHER" id="PTHR42673:SF4">
    <property type="entry name" value="MALEYLACETOACETATE ISOMERASE"/>
    <property type="match status" value="1"/>
</dbReference>
<evidence type="ECO:0000313" key="2">
    <source>
        <dbReference type="EMBL" id="NIA69183.1"/>
    </source>
</evidence>
<name>A0A967EXE8_9PROT</name>
<organism evidence="2 3">
    <name type="scientific">Pelagibius litoralis</name>
    <dbReference type="NCBI Taxonomy" id="374515"/>
    <lineage>
        <taxon>Bacteria</taxon>
        <taxon>Pseudomonadati</taxon>
        <taxon>Pseudomonadota</taxon>
        <taxon>Alphaproteobacteria</taxon>
        <taxon>Rhodospirillales</taxon>
        <taxon>Rhodovibrionaceae</taxon>
        <taxon>Pelagibius</taxon>
    </lineage>
</organism>
<dbReference type="SUPFAM" id="SSF47616">
    <property type="entry name" value="GST C-terminal domain-like"/>
    <property type="match status" value="1"/>
</dbReference>
<feature type="domain" description="GST N-terminal" evidence="1">
    <location>
        <begin position="8"/>
        <end position="84"/>
    </location>
</feature>
<evidence type="ECO:0000313" key="3">
    <source>
        <dbReference type="Proteomes" id="UP000761264"/>
    </source>
</evidence>
<gene>
    <name evidence="2" type="ORF">HBA54_11340</name>
</gene>
<dbReference type="Pfam" id="PF13417">
    <property type="entry name" value="GST_N_3"/>
    <property type="match status" value="1"/>
</dbReference>
<dbReference type="Proteomes" id="UP000761264">
    <property type="component" value="Unassembled WGS sequence"/>
</dbReference>
<dbReference type="SUPFAM" id="SSF52833">
    <property type="entry name" value="Thioredoxin-like"/>
    <property type="match status" value="1"/>
</dbReference>
<dbReference type="AlphaFoldDB" id="A0A967EXE8"/>
<dbReference type="Pfam" id="PF22041">
    <property type="entry name" value="GST_C_7"/>
    <property type="match status" value="1"/>
</dbReference>
<dbReference type="Gene3D" id="1.20.1050.10">
    <property type="match status" value="1"/>
</dbReference>
<dbReference type="GO" id="GO:0006559">
    <property type="term" value="P:L-phenylalanine catabolic process"/>
    <property type="evidence" value="ECO:0007669"/>
    <property type="project" value="TreeGrafter"/>
</dbReference>
<dbReference type="PROSITE" id="PS50404">
    <property type="entry name" value="GST_NTER"/>
    <property type="match status" value="1"/>
</dbReference>
<dbReference type="InterPro" id="IPR054416">
    <property type="entry name" value="GST_UstS-like_C"/>
</dbReference>
<proteinExistence type="predicted"/>
<dbReference type="EMBL" id="JAAQPH010000007">
    <property type="protein sequence ID" value="NIA69183.1"/>
    <property type="molecule type" value="Genomic_DNA"/>
</dbReference>
<keyword evidence="3" id="KW-1185">Reference proteome</keyword>
<dbReference type="InterPro" id="IPR004045">
    <property type="entry name" value="Glutathione_S-Trfase_N"/>
</dbReference>
<dbReference type="GO" id="GO:0004364">
    <property type="term" value="F:glutathione transferase activity"/>
    <property type="evidence" value="ECO:0007669"/>
    <property type="project" value="TreeGrafter"/>
</dbReference>
<accession>A0A967EXE8</accession>
<dbReference type="InterPro" id="IPR036282">
    <property type="entry name" value="Glutathione-S-Trfase_C_sf"/>
</dbReference>
<comment type="caution">
    <text evidence="2">The sequence shown here is derived from an EMBL/GenBank/DDBJ whole genome shotgun (WGS) entry which is preliminary data.</text>
</comment>
<dbReference type="GO" id="GO:0016034">
    <property type="term" value="F:maleylacetoacetate isomerase activity"/>
    <property type="evidence" value="ECO:0007669"/>
    <property type="project" value="TreeGrafter"/>
</dbReference>
<dbReference type="PANTHER" id="PTHR42673">
    <property type="entry name" value="MALEYLACETOACETATE ISOMERASE"/>
    <property type="match status" value="1"/>
</dbReference>
<protein>
    <submittedName>
        <fullName evidence="2">Glutathione S-transferase family protein</fullName>
    </submittedName>
</protein>
<evidence type="ECO:0000259" key="1">
    <source>
        <dbReference type="PROSITE" id="PS50404"/>
    </source>
</evidence>